<evidence type="ECO:0000256" key="4">
    <source>
        <dbReference type="ARBA" id="ARBA00023163"/>
    </source>
</evidence>
<gene>
    <name evidence="6" type="ORF">JOF53_001247</name>
</gene>
<keyword evidence="4" id="KW-0804">Transcription</keyword>
<protein>
    <submittedName>
        <fullName evidence="6">DNA-binding transcriptional LysR family regulator</fullName>
    </submittedName>
</protein>
<dbReference type="Gene3D" id="1.10.10.10">
    <property type="entry name" value="Winged helix-like DNA-binding domain superfamily/Winged helix DNA-binding domain"/>
    <property type="match status" value="1"/>
</dbReference>
<keyword evidence="2" id="KW-0805">Transcription regulation</keyword>
<proteinExistence type="inferred from homology"/>
<comment type="similarity">
    <text evidence="1">Belongs to the LysR transcriptional regulatory family.</text>
</comment>
<dbReference type="InterPro" id="IPR036388">
    <property type="entry name" value="WH-like_DNA-bd_sf"/>
</dbReference>
<evidence type="ECO:0000256" key="1">
    <source>
        <dbReference type="ARBA" id="ARBA00009437"/>
    </source>
</evidence>
<dbReference type="InterPro" id="IPR037402">
    <property type="entry name" value="YidZ_PBP2"/>
</dbReference>
<dbReference type="SUPFAM" id="SSF53850">
    <property type="entry name" value="Periplasmic binding protein-like II"/>
    <property type="match status" value="1"/>
</dbReference>
<dbReference type="GO" id="GO:0003677">
    <property type="term" value="F:DNA binding"/>
    <property type="evidence" value="ECO:0007669"/>
    <property type="project" value="UniProtKB-KW"/>
</dbReference>
<dbReference type="PROSITE" id="PS50931">
    <property type="entry name" value="HTH_LYSR"/>
    <property type="match status" value="1"/>
</dbReference>
<evidence type="ECO:0000256" key="3">
    <source>
        <dbReference type="ARBA" id="ARBA00023125"/>
    </source>
</evidence>
<dbReference type="InterPro" id="IPR005119">
    <property type="entry name" value="LysR_subst-bd"/>
</dbReference>
<evidence type="ECO:0000259" key="5">
    <source>
        <dbReference type="PROSITE" id="PS50931"/>
    </source>
</evidence>
<accession>A0ABS5A9G3</accession>
<keyword evidence="3 6" id="KW-0238">DNA-binding</keyword>
<dbReference type="RefSeq" id="WP_086785357.1">
    <property type="nucleotide sequence ID" value="NZ_JAGIOO010000001.1"/>
</dbReference>
<evidence type="ECO:0000313" key="7">
    <source>
        <dbReference type="Proteomes" id="UP001519363"/>
    </source>
</evidence>
<dbReference type="Pfam" id="PF00126">
    <property type="entry name" value="HTH_1"/>
    <property type="match status" value="1"/>
</dbReference>
<name>A0ABS5A9G3_9PSEU</name>
<dbReference type="CDD" id="cd08417">
    <property type="entry name" value="PBP2_Nitroaromatics_like"/>
    <property type="match status" value="1"/>
</dbReference>
<reference evidence="6 7" key="1">
    <citation type="submission" date="2021-03" db="EMBL/GenBank/DDBJ databases">
        <title>Sequencing the genomes of 1000 actinobacteria strains.</title>
        <authorList>
            <person name="Klenk H.-P."/>
        </authorList>
    </citation>
    <scope>NUCLEOTIDE SEQUENCE [LARGE SCALE GENOMIC DNA]</scope>
    <source>
        <strain evidence="6 7">DSM 44580</strain>
    </source>
</reference>
<dbReference type="InterPro" id="IPR000847">
    <property type="entry name" value="LysR_HTH_N"/>
</dbReference>
<dbReference type="Gene3D" id="3.40.190.10">
    <property type="entry name" value="Periplasmic binding protein-like II"/>
    <property type="match status" value="2"/>
</dbReference>
<sequence>MAQPNLHNVDLNLLVSLHAILSECSVTRAAARLSVSQSTMSTSLSRLRRMLNDPLLTKNGRDMVLTPLARSMMEPVAEILAQVEHLVATPSEFDPRTSKRNFSVVTDDYTLMLLIKPLLEEIDELAPEIRLTIIPVQPGHLDLLTSGRADLVIWPQWLAPPEAAAFPAAELLTDEFVAAVAGDNPDVGETITLDELVTVPYIQVFGGMSPPDALATARASGMRNVVATTETFTSAAHMLPGTRLCTVLQRRLFARIGSMLDLRAVELDLPDTLPILTQTMYWHPRRTDDLAHRWLRSTLLRLASELSSPRATAQTG</sequence>
<organism evidence="6 7">
    <name type="scientific">Crossiella equi</name>
    <dbReference type="NCBI Taxonomy" id="130796"/>
    <lineage>
        <taxon>Bacteria</taxon>
        <taxon>Bacillati</taxon>
        <taxon>Actinomycetota</taxon>
        <taxon>Actinomycetes</taxon>
        <taxon>Pseudonocardiales</taxon>
        <taxon>Pseudonocardiaceae</taxon>
        <taxon>Crossiella</taxon>
    </lineage>
</organism>
<comment type="caution">
    <text evidence="6">The sequence shown here is derived from an EMBL/GenBank/DDBJ whole genome shotgun (WGS) entry which is preliminary data.</text>
</comment>
<dbReference type="Proteomes" id="UP001519363">
    <property type="component" value="Unassembled WGS sequence"/>
</dbReference>
<dbReference type="InterPro" id="IPR036390">
    <property type="entry name" value="WH_DNA-bd_sf"/>
</dbReference>
<dbReference type="Pfam" id="PF03466">
    <property type="entry name" value="LysR_substrate"/>
    <property type="match status" value="1"/>
</dbReference>
<keyword evidence="7" id="KW-1185">Reference proteome</keyword>
<feature type="domain" description="HTH lysR-type" evidence="5">
    <location>
        <begin position="9"/>
        <end position="66"/>
    </location>
</feature>
<dbReference type="PANTHER" id="PTHR30118">
    <property type="entry name" value="HTH-TYPE TRANSCRIPTIONAL REGULATOR LEUO-RELATED"/>
    <property type="match status" value="1"/>
</dbReference>
<evidence type="ECO:0000313" key="6">
    <source>
        <dbReference type="EMBL" id="MBP2472375.1"/>
    </source>
</evidence>
<dbReference type="InterPro" id="IPR050389">
    <property type="entry name" value="LysR-type_TF"/>
</dbReference>
<dbReference type="SUPFAM" id="SSF46785">
    <property type="entry name" value="Winged helix' DNA-binding domain"/>
    <property type="match status" value="1"/>
</dbReference>
<evidence type="ECO:0000256" key="2">
    <source>
        <dbReference type="ARBA" id="ARBA00023015"/>
    </source>
</evidence>
<dbReference type="EMBL" id="JAGIOO010000001">
    <property type="protein sequence ID" value="MBP2472375.1"/>
    <property type="molecule type" value="Genomic_DNA"/>
</dbReference>
<dbReference type="PANTHER" id="PTHR30118:SF15">
    <property type="entry name" value="TRANSCRIPTIONAL REGULATORY PROTEIN"/>
    <property type="match status" value="1"/>
</dbReference>